<proteinExistence type="inferred from homology"/>
<dbReference type="Ensembl" id="ENSGWIT00000026125.1">
    <property type="protein sequence ID" value="ENSGWIP00000023857.1"/>
    <property type="gene ID" value="ENSGWIG00000012712.1"/>
</dbReference>
<comment type="subcellular location">
    <subcellularLocation>
        <location evidence="1">Cytoplasm</location>
        <location evidence="1">Cytoskeleton</location>
    </subcellularLocation>
</comment>
<evidence type="ECO:0000256" key="1">
    <source>
        <dbReference type="ARBA" id="ARBA00004245"/>
    </source>
</evidence>
<feature type="region of interest" description="Disordered" evidence="5">
    <location>
        <begin position="1253"/>
        <end position="1273"/>
    </location>
</feature>
<dbReference type="CDD" id="cd00170">
    <property type="entry name" value="SEC14"/>
    <property type="match status" value="1"/>
</dbReference>
<evidence type="ECO:0000256" key="2">
    <source>
        <dbReference type="ARBA" id="ARBA00006752"/>
    </source>
</evidence>
<dbReference type="Gene3D" id="3.90.640.10">
    <property type="entry name" value="Actin, Chain A, domain 4"/>
    <property type="match status" value="1"/>
</dbReference>
<gene>
    <name evidence="7" type="primary">LOC114457963</name>
</gene>
<dbReference type="Pfam" id="PF13716">
    <property type="entry name" value="CRAL_TRIO_2"/>
    <property type="match status" value="1"/>
</dbReference>
<evidence type="ECO:0000259" key="6">
    <source>
        <dbReference type="PROSITE" id="PS50191"/>
    </source>
</evidence>
<dbReference type="FunFam" id="3.30.420.40:FF:000050">
    <property type="entry name" value="Actin, alpha skeletal muscle"/>
    <property type="match status" value="1"/>
</dbReference>
<comment type="similarity">
    <text evidence="2 4">Belongs to the actin family.</text>
</comment>
<dbReference type="PROSITE" id="PS50191">
    <property type="entry name" value="CRAL_TRIO"/>
    <property type="match status" value="1"/>
</dbReference>
<feature type="region of interest" description="Disordered" evidence="5">
    <location>
        <begin position="1"/>
        <end position="23"/>
    </location>
</feature>
<dbReference type="GO" id="GO:0005856">
    <property type="term" value="C:cytoskeleton"/>
    <property type="evidence" value="ECO:0007669"/>
    <property type="project" value="UniProtKB-SubCell"/>
</dbReference>
<dbReference type="GeneID" id="114457963"/>
<dbReference type="PRINTS" id="PR00190">
    <property type="entry name" value="ACTIN"/>
</dbReference>
<dbReference type="Gene3D" id="3.40.525.10">
    <property type="entry name" value="CRAL-TRIO lipid binding domain"/>
    <property type="match status" value="1"/>
</dbReference>
<keyword evidence="8" id="KW-1185">Reference proteome</keyword>
<dbReference type="Pfam" id="PF00022">
    <property type="entry name" value="Actin"/>
    <property type="match status" value="1"/>
</dbReference>
<name>A0A8C5EM61_GOUWI</name>
<feature type="compositionally biased region" description="Basic and acidic residues" evidence="5">
    <location>
        <begin position="1"/>
        <end position="13"/>
    </location>
</feature>
<dbReference type="PANTHER" id="PTHR11937">
    <property type="entry name" value="ACTIN"/>
    <property type="match status" value="1"/>
</dbReference>
<dbReference type="FunFam" id="3.90.640.10:FF:000007">
    <property type="entry name" value="Actin like 7B"/>
    <property type="match status" value="1"/>
</dbReference>
<dbReference type="InterPro" id="IPR036865">
    <property type="entry name" value="CRAL-TRIO_dom_sf"/>
</dbReference>
<dbReference type="OrthoDB" id="10004999at2759"/>
<reference evidence="7" key="2">
    <citation type="submission" date="2025-08" db="UniProtKB">
        <authorList>
            <consortium name="Ensembl"/>
        </authorList>
    </citation>
    <scope>IDENTIFICATION</scope>
</reference>
<keyword evidence="3" id="KW-0963">Cytoplasm</keyword>
<reference evidence="7" key="1">
    <citation type="submission" date="2020-06" db="EMBL/GenBank/DDBJ databases">
        <authorList>
            <consortium name="Wellcome Sanger Institute Data Sharing"/>
        </authorList>
    </citation>
    <scope>NUCLEOTIDE SEQUENCE [LARGE SCALE GENOMIC DNA]</scope>
</reference>
<dbReference type="CDD" id="cd13397">
    <property type="entry name" value="ASKHA_NBD_actin_Arp-T1-3"/>
    <property type="match status" value="1"/>
</dbReference>
<dbReference type="Proteomes" id="UP000694680">
    <property type="component" value="Chromosome 24"/>
</dbReference>
<dbReference type="InterPro" id="IPR004000">
    <property type="entry name" value="Actin"/>
</dbReference>
<dbReference type="FunFam" id="3.30.420.40:FF:000058">
    <property type="entry name" value="Putative actin-related protein 5"/>
    <property type="match status" value="1"/>
</dbReference>
<evidence type="ECO:0000256" key="4">
    <source>
        <dbReference type="RuleBase" id="RU000487"/>
    </source>
</evidence>
<dbReference type="Gene3D" id="3.30.420.40">
    <property type="match status" value="2"/>
</dbReference>
<feature type="region of interest" description="Disordered" evidence="5">
    <location>
        <begin position="561"/>
        <end position="614"/>
    </location>
</feature>
<dbReference type="RefSeq" id="XP_028295949.1">
    <property type="nucleotide sequence ID" value="XM_028440148.1"/>
</dbReference>
<evidence type="ECO:0000256" key="3">
    <source>
        <dbReference type="ARBA" id="ARBA00023212"/>
    </source>
</evidence>
<dbReference type="InterPro" id="IPR020902">
    <property type="entry name" value="Actin/actin-like_CS"/>
</dbReference>
<evidence type="ECO:0000313" key="7">
    <source>
        <dbReference type="Ensembl" id="ENSGWIP00000023857.1"/>
    </source>
</evidence>
<keyword evidence="3" id="KW-0206">Cytoskeleton</keyword>
<organism evidence="7 8">
    <name type="scientific">Gouania willdenowi</name>
    <name type="common">Blunt-snouted clingfish</name>
    <name type="synonym">Lepadogaster willdenowi</name>
    <dbReference type="NCBI Taxonomy" id="441366"/>
    <lineage>
        <taxon>Eukaryota</taxon>
        <taxon>Metazoa</taxon>
        <taxon>Chordata</taxon>
        <taxon>Craniata</taxon>
        <taxon>Vertebrata</taxon>
        <taxon>Euteleostomi</taxon>
        <taxon>Actinopterygii</taxon>
        <taxon>Neopterygii</taxon>
        <taxon>Teleostei</taxon>
        <taxon>Neoteleostei</taxon>
        <taxon>Acanthomorphata</taxon>
        <taxon>Ovalentaria</taxon>
        <taxon>Blenniimorphae</taxon>
        <taxon>Blenniiformes</taxon>
        <taxon>Gobiesocoidei</taxon>
        <taxon>Gobiesocidae</taxon>
        <taxon>Gobiesocinae</taxon>
        <taxon>Gouania</taxon>
    </lineage>
</organism>
<dbReference type="InterPro" id="IPR001251">
    <property type="entry name" value="CRAL-TRIO_dom"/>
</dbReference>
<accession>A0A8C5EM61</accession>
<protein>
    <submittedName>
        <fullName evidence="7">Uncharacterized LOC114457963</fullName>
    </submittedName>
</protein>
<reference evidence="7" key="3">
    <citation type="submission" date="2025-09" db="UniProtKB">
        <authorList>
            <consortium name="Ensembl"/>
        </authorList>
    </citation>
    <scope>IDENTIFICATION</scope>
</reference>
<evidence type="ECO:0000256" key="5">
    <source>
        <dbReference type="SAM" id="MobiDB-lite"/>
    </source>
</evidence>
<sequence length="1735" mass="194786">MRRHATDVQEPVHEAVPSPPLPTDHVLSSGAVLFPGAYDQHGYPLVVFPVDGQTKLSTQLSKAEVVDFISYFHWLHIKKQEKQGLVSVVADLRQASPPTIRFIAETLLLLELHKRTVHSVYIVQPMKKDAVKLIHKVFSPAKAYTTSFKKVLLKEIPELSNYIDRSQLPSSLGGYLMYCHQSWVVFIKDIEAFVREFQSVVQRLPSCISTLQAITQTPLPSTFTELQHFCSTNEAQFLQLRRELGLDELLRHCESILDKLRYPDKESCYQAMAGTTLFTHTALDMLHNHSRITAAVQKVELLWQQAFSKAHLQLQVLHLREKAMQITENIETFLQQKLQPYKMEIARDAAKAGVLASDFEASMYNPAMALVCCAEDVTHTMAELFPFDRHTKEVWVLNLERLKDKMHSTVDFILQTLKAVTNYHQIYFKTSTWYSLILHENFLQELLSGLHCDAAHAQPQSGAIPAWRWRCSSFLRRNPPPYMEELLHLARVSELIPDDELKAAAKQMSQRCMTLRKLLISSGPVVVGHLQLALQWQYELLMDTHAGRSVIDIQTKASGSSLSKVEGIEEESHPIRHSPMNAGPELASAEVKPPSVSSRQDAYSGREGGKGLDSLRPALNQHQVQEQIISVSDSEHHGEECDLGSVGNSSRASLQIRPEVKPDSVNLEIKVKRTAALPTNPWLSLPVDDLENSYTITIRQNPMQLREESQWHDLPEPQAAVSQFNRSRDTQTEVLSCTEHPENYGWMLHSQSDVEEAEQSPFSKILSSTITDGREQSMCSMEEMPTLLWDSYDLHEQDSDAVDGTTDISLEDWDVKEQAGLREVEKMLITTNEILEEEENVLAQEAVLDGLLNSEDMQHMWPPWNNEDQAIVRPSSELAEAAVPGIDDCIDPGEADGPSDCGAKALDKNHLGAENAAMVGEKSFNCGLDLLTELKRVQILDEMIMEENIKIQELRFSEEKLTGKLLASQLAEDVLNVVTQKGSLRLQLEEDRKELDGDKASEAALIEKSKLEEKCDQVWFYDQTIGSNGRPCRLSFLEQRDRSDIPEPESVDTLTCLAVNREATSQTSSHCQVPNGFEIVLQTEHSTLNHSFEGEGQPQQTISQRELNMFGKNETFESMCDLNSTQHLDQSFSNKQSPSSFDVNQCISATTKPTSACNERNIPEDGVLLQQRMSLHLKLETSLSSEIRSEDGAFDPPKAKPIKAVVCVNGSYTPLENSHSTQSDAKELQVKPLQLLPVGETSKMSQDPVCTPCRKVNSNNNNNNHAPPETEDMHAFKTEEDKSMVETKLKIPEKPEVSCPADLSRHQPSVHSPPDQEFDPGGRDKLVHEPHKRSTASNAVRILHSESPVGQYQENGNTREMTHFKTPIVLDTGSGLMKAGFADQDLPSVLLPTIIGLPKYEEMINGHYERELYLGHNAQHMRGVLTLKHPIQNGIIRNWDEMEKIWQHTFQQLCVDPEDHPVLLTEAAMNSMENRQRMVQVMFESFNVPLTYVAMQAVLALYAAGRTTGVVFDSGDGVSYSVPVFEGYSLPHAVQRFPMAGVDVTMHLKKLLQEQGVSMRTTAEQEIVREMKEKCCYVALDYQEELKGGTSSSRETHYTMPDGQIVTLGTERFRAPEILFKPELIGRDHYGLHVGIFKSILGSDIDLRRCFLGNLVLSGGNTLLPGLPERLQAEIRSLLPADMASAVKVSSPTNRDFSVWCGGAVLASLSGFSSAWISQEEYEEYGPQIVFRKCF</sequence>
<dbReference type="SMART" id="SM00268">
    <property type="entry name" value="ACTIN"/>
    <property type="match status" value="1"/>
</dbReference>
<feature type="domain" description="CRAL-TRIO" evidence="6">
    <location>
        <begin position="22"/>
        <end position="180"/>
    </location>
</feature>
<dbReference type="InterPro" id="IPR043129">
    <property type="entry name" value="ATPase_NBD"/>
</dbReference>
<dbReference type="SUPFAM" id="SSF53067">
    <property type="entry name" value="Actin-like ATPase domain"/>
    <property type="match status" value="2"/>
</dbReference>
<evidence type="ECO:0000313" key="8">
    <source>
        <dbReference type="Proteomes" id="UP000694680"/>
    </source>
</evidence>
<feature type="region of interest" description="Disordered" evidence="5">
    <location>
        <begin position="1294"/>
        <end position="1324"/>
    </location>
</feature>
<dbReference type="PROSITE" id="PS01132">
    <property type="entry name" value="ACTINS_ACT_LIKE"/>
    <property type="match status" value="1"/>
</dbReference>